<dbReference type="InterPro" id="IPR039361">
    <property type="entry name" value="Cyclin"/>
</dbReference>
<dbReference type="EMBL" id="CAXLJM020000022">
    <property type="protein sequence ID" value="CAL8088346.1"/>
    <property type="molecule type" value="Genomic_DNA"/>
</dbReference>
<gene>
    <name evidence="6" type="ORF">ODALV1_LOCUS7026</name>
</gene>
<protein>
    <recommendedName>
        <fullName evidence="8">G1/S-specific cyclin-D2</fullName>
    </recommendedName>
</protein>
<dbReference type="SUPFAM" id="SSF47954">
    <property type="entry name" value="Cyclin-like"/>
    <property type="match status" value="2"/>
</dbReference>
<dbReference type="SMART" id="SM01332">
    <property type="entry name" value="Cyclin_C"/>
    <property type="match status" value="1"/>
</dbReference>
<comment type="caution">
    <text evidence="6">The sequence shown here is derived from an EMBL/GenBank/DDBJ whole genome shotgun (WGS) entry which is preliminary data.</text>
</comment>
<feature type="compositionally biased region" description="Polar residues" evidence="3">
    <location>
        <begin position="301"/>
        <end position="312"/>
    </location>
</feature>
<keyword evidence="1 2" id="KW-0195">Cyclin</keyword>
<evidence type="ECO:0000256" key="2">
    <source>
        <dbReference type="RuleBase" id="RU000383"/>
    </source>
</evidence>
<dbReference type="InterPro" id="IPR006671">
    <property type="entry name" value="Cyclin_N"/>
</dbReference>
<evidence type="ECO:0000313" key="6">
    <source>
        <dbReference type="EMBL" id="CAL8088346.1"/>
    </source>
</evidence>
<feature type="domain" description="Cyclin-like" evidence="4">
    <location>
        <begin position="94"/>
        <end position="177"/>
    </location>
</feature>
<name>A0ABP1Q3T8_9HEXA</name>
<dbReference type="Proteomes" id="UP001642540">
    <property type="component" value="Unassembled WGS sequence"/>
</dbReference>
<comment type="similarity">
    <text evidence="2">Belongs to the cyclin family.</text>
</comment>
<evidence type="ECO:0000259" key="5">
    <source>
        <dbReference type="SMART" id="SM01332"/>
    </source>
</evidence>
<dbReference type="Pfam" id="PF00134">
    <property type="entry name" value="Cyclin_N"/>
    <property type="match status" value="1"/>
</dbReference>
<dbReference type="InterPro" id="IPR004367">
    <property type="entry name" value="Cyclin_C-dom"/>
</dbReference>
<dbReference type="Gene3D" id="1.10.472.10">
    <property type="entry name" value="Cyclin-like"/>
    <property type="match status" value="2"/>
</dbReference>
<evidence type="ECO:0000256" key="1">
    <source>
        <dbReference type="ARBA" id="ARBA00023127"/>
    </source>
</evidence>
<feature type="domain" description="Cyclin C-terminal" evidence="5">
    <location>
        <begin position="186"/>
        <end position="301"/>
    </location>
</feature>
<evidence type="ECO:0000256" key="3">
    <source>
        <dbReference type="SAM" id="MobiDB-lite"/>
    </source>
</evidence>
<evidence type="ECO:0008006" key="8">
    <source>
        <dbReference type="Google" id="ProtNLM"/>
    </source>
</evidence>
<organism evidence="6 7">
    <name type="scientific">Orchesella dallaii</name>
    <dbReference type="NCBI Taxonomy" id="48710"/>
    <lineage>
        <taxon>Eukaryota</taxon>
        <taxon>Metazoa</taxon>
        <taxon>Ecdysozoa</taxon>
        <taxon>Arthropoda</taxon>
        <taxon>Hexapoda</taxon>
        <taxon>Collembola</taxon>
        <taxon>Entomobryomorpha</taxon>
        <taxon>Entomobryoidea</taxon>
        <taxon>Orchesellidae</taxon>
        <taxon>Orchesellinae</taxon>
        <taxon>Orchesella</taxon>
    </lineage>
</organism>
<dbReference type="InterPro" id="IPR013763">
    <property type="entry name" value="Cyclin-like_dom"/>
</dbReference>
<dbReference type="Pfam" id="PF02984">
    <property type="entry name" value="Cyclin_C"/>
    <property type="match status" value="1"/>
</dbReference>
<evidence type="ECO:0000313" key="7">
    <source>
        <dbReference type="Proteomes" id="UP001642540"/>
    </source>
</evidence>
<dbReference type="SMART" id="SM00385">
    <property type="entry name" value="CYCLIN"/>
    <property type="match status" value="1"/>
</dbReference>
<feature type="region of interest" description="Disordered" evidence="3">
    <location>
        <begin position="292"/>
        <end position="319"/>
    </location>
</feature>
<proteinExistence type="inferred from homology"/>
<reference evidence="6 7" key="1">
    <citation type="submission" date="2024-08" db="EMBL/GenBank/DDBJ databases">
        <authorList>
            <person name="Cucini C."/>
            <person name="Frati F."/>
        </authorList>
    </citation>
    <scope>NUCLEOTIDE SEQUENCE [LARGE SCALE GENOMIC DNA]</scope>
</reference>
<evidence type="ECO:0000259" key="4">
    <source>
        <dbReference type="SMART" id="SM00385"/>
    </source>
</evidence>
<accession>A0ABP1Q3T8</accession>
<keyword evidence="7" id="KW-1185">Reference proteome</keyword>
<sequence length="319" mass="35962">MAETSLVCSEEMMDESPDVSLELKEMSRYKNQLPSQVIVRHKELTALPDDNILHDKRVLPSMLVTEKVTVGYVNNYFRTVQDDLTPEMKSTVAVWMFEVCEEERMHVAVFLRAIQYMDKFLSLQRISRTQLQLLGAVCLLESSKIAGTTISLQRLVSYTADSVTPDMLLQWEDMLLTMLNWDMYGVVSSDFVPYILQMLPKELWDNTLVTERIKTFTAYCAVDHQFGVHLPSVIASASIAAALTPLVTTEVMDKVLYILQSATNINIQQLKSCMEQITAKVQVTVEEKLKSTKACGESPSDPETVTASSPNNGCRIKSR</sequence>
<dbReference type="InterPro" id="IPR036915">
    <property type="entry name" value="Cyclin-like_sf"/>
</dbReference>
<dbReference type="PANTHER" id="PTHR10177">
    <property type="entry name" value="CYCLINS"/>
    <property type="match status" value="1"/>
</dbReference>